<protein>
    <submittedName>
        <fullName evidence="2">Uncharacterized protein</fullName>
    </submittedName>
</protein>
<comment type="caution">
    <text evidence="2">The sequence shown here is derived from an EMBL/GenBank/DDBJ whole genome shotgun (WGS) entry which is preliminary data.</text>
</comment>
<evidence type="ECO:0000256" key="1">
    <source>
        <dbReference type="SAM" id="Coils"/>
    </source>
</evidence>
<sequence length="575" mass="68177">MIFNIIYNLYNLLMFNILSISENTIINLERDTPVTLFNNNDKFIIEYEIKEIFIKKTTNKSTNIKTTYKNNNINTKTTNNNIKTKTTNNNIYYFCINYNGVIRYFKMEKKFKFQKNSIVLYKGKKYVTNHKNDVNNQKIFKFNLPTPTLYYNLVEEPNKTYCICVKNLNLLKNSGIPSLLQLVTCNPSKGKKLLYDCITSESFKKSSNMSFKYINIKENSFLYNIVKIQRKKEDKLWENILQHSNKHCLFAVNKKEFKEFLDGKNKTENLFISSTLAQFFGNKTEILLSNCDLKEVMDDITFIADKNNNKQSTNVKENIILKNINEQHIKDKEENITKKSTRQSKTDKTNLSQHIIKNKNINKQPNKKDDMFIKQTIIKNKNKNVAKKHKTTDKNKNDLSQPVITKQYLNNSGHPMQKVDDEFNQSITDKEIYKSNLLNLDCNNITKLEILNNFKTKYEKYYYKKIYSHPNLVKEEQEKPRYKFYILVCKINQIINNLEDNPRNTLNTEKDNYNKEKDNYNKEKDTIKILNNIESKANKNDSRKISNRIYNDLNEKEDYSFIKYLDSEENKEADD</sequence>
<accession>A0A1W0E3W7</accession>
<evidence type="ECO:0000313" key="3">
    <source>
        <dbReference type="Proteomes" id="UP000192758"/>
    </source>
</evidence>
<keyword evidence="3" id="KW-1185">Reference proteome</keyword>
<evidence type="ECO:0000313" key="2">
    <source>
        <dbReference type="EMBL" id="OQS53945.1"/>
    </source>
</evidence>
<dbReference type="AlphaFoldDB" id="A0A1W0E3W7"/>
<name>A0A1W0E3W7_9MICR</name>
<dbReference type="VEuPathDB" id="MicrosporidiaDB:EHP00_870"/>
<feature type="coiled-coil region" evidence="1">
    <location>
        <begin position="503"/>
        <end position="530"/>
    </location>
</feature>
<dbReference type="EMBL" id="MNPJ01000024">
    <property type="protein sequence ID" value="OQS53945.1"/>
    <property type="molecule type" value="Genomic_DNA"/>
</dbReference>
<gene>
    <name evidence="2" type="ORF">EHP00_870</name>
</gene>
<reference evidence="2 3" key="1">
    <citation type="journal article" date="2017" name="Environ. Microbiol.">
        <title>Decay of the glycolytic pathway and adaptation to intranuclear parasitism within Enterocytozoonidae microsporidia.</title>
        <authorList>
            <person name="Wiredu Boakye D."/>
            <person name="Jaroenlak P."/>
            <person name="Prachumwat A."/>
            <person name="Williams T.A."/>
            <person name="Bateman K.S."/>
            <person name="Itsathitphaisarn O."/>
            <person name="Sritunyalucksana K."/>
            <person name="Paszkiewicz K.H."/>
            <person name="Moore K.A."/>
            <person name="Stentiford G.D."/>
            <person name="Williams B.A."/>
        </authorList>
    </citation>
    <scope>NUCLEOTIDE SEQUENCE [LARGE SCALE GENOMIC DNA]</scope>
    <source>
        <strain evidence="2 3">TH1</strain>
    </source>
</reference>
<proteinExistence type="predicted"/>
<keyword evidence="1" id="KW-0175">Coiled coil</keyword>
<organism evidence="2 3">
    <name type="scientific">Ecytonucleospora hepatopenaei</name>
    <dbReference type="NCBI Taxonomy" id="646526"/>
    <lineage>
        <taxon>Eukaryota</taxon>
        <taxon>Fungi</taxon>
        <taxon>Fungi incertae sedis</taxon>
        <taxon>Microsporidia</taxon>
        <taxon>Enterocytozoonidae</taxon>
        <taxon>Ecytonucleospora</taxon>
    </lineage>
</organism>
<dbReference type="Proteomes" id="UP000192758">
    <property type="component" value="Unassembled WGS sequence"/>
</dbReference>